<organism evidence="2 3">
    <name type="scientific">Dreissena polymorpha</name>
    <name type="common">Zebra mussel</name>
    <name type="synonym">Mytilus polymorpha</name>
    <dbReference type="NCBI Taxonomy" id="45954"/>
    <lineage>
        <taxon>Eukaryota</taxon>
        <taxon>Metazoa</taxon>
        <taxon>Spiralia</taxon>
        <taxon>Lophotrochozoa</taxon>
        <taxon>Mollusca</taxon>
        <taxon>Bivalvia</taxon>
        <taxon>Autobranchia</taxon>
        <taxon>Heteroconchia</taxon>
        <taxon>Euheterodonta</taxon>
        <taxon>Imparidentia</taxon>
        <taxon>Neoheterodontei</taxon>
        <taxon>Myida</taxon>
        <taxon>Dreissenoidea</taxon>
        <taxon>Dreissenidae</taxon>
        <taxon>Dreissena</taxon>
    </lineage>
</organism>
<protein>
    <submittedName>
        <fullName evidence="2">Uncharacterized protein</fullName>
    </submittedName>
</protein>
<dbReference type="EMBL" id="JAIWYP010000008">
    <property type="protein sequence ID" value="KAH3784539.1"/>
    <property type="molecule type" value="Genomic_DNA"/>
</dbReference>
<evidence type="ECO:0000313" key="3">
    <source>
        <dbReference type="Proteomes" id="UP000828390"/>
    </source>
</evidence>
<sequence length="111" mass="11975">MDTSVCNEGGGDDEACSEPLSSNALLEKDTSSRTSCYKYKEERASPSIGTRKDYGYLCNEGGGDEEACSEPLSSNPLLEKDTSSSTSGYKYREEWASVKMGIEPTAARHLG</sequence>
<reference evidence="2" key="2">
    <citation type="submission" date="2020-11" db="EMBL/GenBank/DDBJ databases">
        <authorList>
            <person name="McCartney M.A."/>
            <person name="Auch B."/>
            <person name="Kono T."/>
            <person name="Mallez S."/>
            <person name="Becker A."/>
            <person name="Gohl D.M."/>
            <person name="Silverstein K.A.T."/>
            <person name="Koren S."/>
            <person name="Bechman K.B."/>
            <person name="Herman A."/>
            <person name="Abrahante J.E."/>
            <person name="Garbe J."/>
        </authorList>
    </citation>
    <scope>NUCLEOTIDE SEQUENCE</scope>
    <source>
        <strain evidence="2">Duluth1</strain>
        <tissue evidence="2">Whole animal</tissue>
    </source>
</reference>
<evidence type="ECO:0000313" key="2">
    <source>
        <dbReference type="EMBL" id="KAH3784539.1"/>
    </source>
</evidence>
<evidence type="ECO:0000256" key="1">
    <source>
        <dbReference type="SAM" id="MobiDB-lite"/>
    </source>
</evidence>
<feature type="region of interest" description="Disordered" evidence="1">
    <location>
        <begin position="1"/>
        <end position="23"/>
    </location>
</feature>
<accession>A0A9D4EPN1</accession>
<keyword evidence="3" id="KW-1185">Reference proteome</keyword>
<proteinExistence type="predicted"/>
<name>A0A9D4EPN1_DREPO</name>
<dbReference type="AlphaFoldDB" id="A0A9D4EPN1"/>
<dbReference type="Proteomes" id="UP000828390">
    <property type="component" value="Unassembled WGS sequence"/>
</dbReference>
<feature type="region of interest" description="Disordered" evidence="1">
    <location>
        <begin position="64"/>
        <end position="90"/>
    </location>
</feature>
<comment type="caution">
    <text evidence="2">The sequence shown here is derived from an EMBL/GenBank/DDBJ whole genome shotgun (WGS) entry which is preliminary data.</text>
</comment>
<gene>
    <name evidence="2" type="ORF">DPMN_162496</name>
</gene>
<reference evidence="2" key="1">
    <citation type="journal article" date="2019" name="bioRxiv">
        <title>The Genome of the Zebra Mussel, Dreissena polymorpha: A Resource for Invasive Species Research.</title>
        <authorList>
            <person name="McCartney M.A."/>
            <person name="Auch B."/>
            <person name="Kono T."/>
            <person name="Mallez S."/>
            <person name="Zhang Y."/>
            <person name="Obille A."/>
            <person name="Becker A."/>
            <person name="Abrahante J.E."/>
            <person name="Garbe J."/>
            <person name="Badalamenti J.P."/>
            <person name="Herman A."/>
            <person name="Mangelson H."/>
            <person name="Liachko I."/>
            <person name="Sullivan S."/>
            <person name="Sone E.D."/>
            <person name="Koren S."/>
            <person name="Silverstein K.A.T."/>
            <person name="Beckman K.B."/>
            <person name="Gohl D.M."/>
        </authorList>
    </citation>
    <scope>NUCLEOTIDE SEQUENCE</scope>
    <source>
        <strain evidence="2">Duluth1</strain>
        <tissue evidence="2">Whole animal</tissue>
    </source>
</reference>